<feature type="compositionally biased region" description="Basic and acidic residues" evidence="1">
    <location>
        <begin position="88"/>
        <end position="115"/>
    </location>
</feature>
<evidence type="ECO:0000313" key="3">
    <source>
        <dbReference type="Proteomes" id="UP000187609"/>
    </source>
</evidence>
<dbReference type="AlphaFoldDB" id="A0A1J6I9K4"/>
<dbReference type="Gramene" id="OIT01709">
    <property type="protein sequence ID" value="OIT01709"/>
    <property type="gene ID" value="A4A49_33716"/>
</dbReference>
<dbReference type="Proteomes" id="UP000187609">
    <property type="component" value="Unassembled WGS sequence"/>
</dbReference>
<comment type="caution">
    <text evidence="2">The sequence shown here is derived from an EMBL/GenBank/DDBJ whole genome shotgun (WGS) entry which is preliminary data.</text>
</comment>
<dbReference type="EMBL" id="MJEQ01037188">
    <property type="protein sequence ID" value="OIT01709.1"/>
    <property type="molecule type" value="Genomic_DNA"/>
</dbReference>
<gene>
    <name evidence="2" type="ORF">A4A49_33716</name>
</gene>
<proteinExistence type="predicted"/>
<evidence type="ECO:0000256" key="1">
    <source>
        <dbReference type="SAM" id="MobiDB-lite"/>
    </source>
</evidence>
<feature type="region of interest" description="Disordered" evidence="1">
    <location>
        <begin position="83"/>
        <end position="158"/>
    </location>
</feature>
<feature type="region of interest" description="Disordered" evidence="1">
    <location>
        <begin position="1"/>
        <end position="36"/>
    </location>
</feature>
<evidence type="ECO:0000313" key="2">
    <source>
        <dbReference type="EMBL" id="OIT01709.1"/>
    </source>
</evidence>
<keyword evidence="3" id="KW-1185">Reference proteome</keyword>
<reference evidence="2" key="1">
    <citation type="submission" date="2016-11" db="EMBL/GenBank/DDBJ databases">
        <title>The genome of Nicotiana attenuata.</title>
        <authorList>
            <person name="Xu S."/>
            <person name="Brockmoeller T."/>
            <person name="Gaquerel E."/>
            <person name="Navarro A."/>
            <person name="Kuhl H."/>
            <person name="Gase K."/>
            <person name="Ling Z."/>
            <person name="Zhou W."/>
            <person name="Kreitzer C."/>
            <person name="Stanke M."/>
            <person name="Tang H."/>
            <person name="Lyons E."/>
            <person name="Pandey P."/>
            <person name="Pandey S.P."/>
            <person name="Timmermann B."/>
            <person name="Baldwin I.T."/>
        </authorList>
    </citation>
    <scope>NUCLEOTIDE SEQUENCE [LARGE SCALE GENOMIC DNA]</scope>
    <source>
        <strain evidence="2">UT</strain>
    </source>
</reference>
<sequence>MSGEQLNDTRVDNNLAKKQKKGARAESGASDDLFTSTEKVKWTRGRFWEDQIEEDSEVGDIPDGMQNEIDSDVDIEEEEQSVYGEANINKEEELINKVQEDPKTADENKEGRGDADNANNETGIPIAETGDPSTTAINPKDINVNMGDPGGTGKPTVIPEVINMNTRESARSGNKQKVRDQVNVEMINYVPLDNSQIRRQQPREKAIFSTVQARELDTDVIQDKGAGQSAAPFKQQQKFF</sequence>
<name>A0A1J6I9K4_NICAT</name>
<protein>
    <submittedName>
        <fullName evidence="2">Uncharacterized protein</fullName>
    </submittedName>
</protein>
<accession>A0A1J6I9K4</accession>
<organism evidence="2 3">
    <name type="scientific">Nicotiana attenuata</name>
    <name type="common">Coyote tobacco</name>
    <dbReference type="NCBI Taxonomy" id="49451"/>
    <lineage>
        <taxon>Eukaryota</taxon>
        <taxon>Viridiplantae</taxon>
        <taxon>Streptophyta</taxon>
        <taxon>Embryophyta</taxon>
        <taxon>Tracheophyta</taxon>
        <taxon>Spermatophyta</taxon>
        <taxon>Magnoliopsida</taxon>
        <taxon>eudicotyledons</taxon>
        <taxon>Gunneridae</taxon>
        <taxon>Pentapetalae</taxon>
        <taxon>asterids</taxon>
        <taxon>lamiids</taxon>
        <taxon>Solanales</taxon>
        <taxon>Solanaceae</taxon>
        <taxon>Nicotianoideae</taxon>
        <taxon>Nicotianeae</taxon>
        <taxon>Nicotiana</taxon>
    </lineage>
</organism>